<dbReference type="Gene3D" id="3.40.50.300">
    <property type="entry name" value="P-loop containing nucleotide triphosphate hydrolases"/>
    <property type="match status" value="1"/>
</dbReference>
<protein>
    <submittedName>
        <fullName evidence="9">Glycine betaine/L-proline ABC transporter, ATPase subunit</fullName>
    </submittedName>
</protein>
<dbReference type="InterPro" id="IPR051921">
    <property type="entry name" value="ABC_osmolyte_uptake_ATP-bind"/>
</dbReference>
<evidence type="ECO:0000256" key="4">
    <source>
        <dbReference type="ARBA" id="ARBA00022840"/>
    </source>
</evidence>
<dbReference type="InterPro" id="IPR003593">
    <property type="entry name" value="AAA+_ATPase"/>
</dbReference>
<dbReference type="InterPro" id="IPR005892">
    <property type="entry name" value="Gly-betaine_transp_ATP-bd"/>
</dbReference>
<dbReference type="SMR" id="A0A0H3A917"/>
<keyword evidence="3" id="KW-0547">Nucleotide-binding</keyword>
<dbReference type="PANTHER" id="PTHR43869">
    <property type="entry name" value="GLYCINE BETAINE/PROLINE BETAINE TRANSPORT SYSTEM ATP-BINDING PROTEIN PROV"/>
    <property type="match status" value="1"/>
</dbReference>
<dbReference type="GO" id="GO:0016887">
    <property type="term" value="F:ATP hydrolysis activity"/>
    <property type="evidence" value="ECO:0007669"/>
    <property type="project" value="InterPro"/>
</dbReference>
<dbReference type="InterPro" id="IPR000644">
    <property type="entry name" value="CBS_dom"/>
</dbReference>
<dbReference type="NCBIfam" id="TIGR01186">
    <property type="entry name" value="proV"/>
    <property type="match status" value="1"/>
</dbReference>
<dbReference type="Proteomes" id="UP000009173">
    <property type="component" value="Chromosome"/>
</dbReference>
<dbReference type="Gene3D" id="3.10.580.10">
    <property type="entry name" value="CBS-domain"/>
    <property type="match status" value="1"/>
</dbReference>
<dbReference type="GO" id="GO:0005524">
    <property type="term" value="F:ATP binding"/>
    <property type="evidence" value="ECO:0007669"/>
    <property type="project" value="UniProtKB-KW"/>
</dbReference>
<dbReference type="PROSITE" id="PS00211">
    <property type="entry name" value="ABC_TRANSPORTER_1"/>
    <property type="match status" value="1"/>
</dbReference>
<evidence type="ECO:0000256" key="1">
    <source>
        <dbReference type="ARBA" id="ARBA00005417"/>
    </source>
</evidence>
<dbReference type="GO" id="GO:0006970">
    <property type="term" value="P:response to osmotic stress"/>
    <property type="evidence" value="ECO:0007669"/>
    <property type="project" value="UniProtKB-ARBA"/>
</dbReference>
<feature type="domain" description="CBS" evidence="8">
    <location>
        <begin position="341"/>
        <end position="397"/>
    </location>
</feature>
<dbReference type="InterPro" id="IPR027417">
    <property type="entry name" value="P-loop_NTPase"/>
</dbReference>
<keyword evidence="4" id="KW-0067">ATP-binding</keyword>
<dbReference type="SMART" id="SM00382">
    <property type="entry name" value="AAA"/>
    <property type="match status" value="1"/>
</dbReference>
<evidence type="ECO:0000313" key="9">
    <source>
        <dbReference type="EMBL" id="ABM27977.1"/>
    </source>
</evidence>
<keyword evidence="6" id="KW-0129">CBS domain</keyword>
<dbReference type="PROSITE" id="PS50893">
    <property type="entry name" value="ABC_TRANSPORTER_2"/>
    <property type="match status" value="1"/>
</dbReference>
<evidence type="ECO:0000259" key="8">
    <source>
        <dbReference type="PROSITE" id="PS51371"/>
    </source>
</evidence>
<organism evidence="9 10">
    <name type="scientific">Nitratidesulfovibrio vulgaris (strain DP4)</name>
    <name type="common">Desulfovibrio vulgaris</name>
    <dbReference type="NCBI Taxonomy" id="391774"/>
    <lineage>
        <taxon>Bacteria</taxon>
        <taxon>Pseudomonadati</taxon>
        <taxon>Thermodesulfobacteriota</taxon>
        <taxon>Desulfovibrionia</taxon>
        <taxon>Desulfovibrionales</taxon>
        <taxon>Desulfovibrionaceae</taxon>
        <taxon>Nitratidesulfovibrio</taxon>
    </lineage>
</organism>
<keyword evidence="5" id="KW-0029">Amino-acid transport</keyword>
<dbReference type="GO" id="GO:0006865">
    <property type="term" value="P:amino acid transport"/>
    <property type="evidence" value="ECO:0007669"/>
    <property type="project" value="UniProtKB-KW"/>
</dbReference>
<reference evidence="10" key="1">
    <citation type="journal article" date="2009" name="Environ. Microbiol.">
        <title>Contribution of mobile genetic elements to Desulfovibrio vulgaris genome plasticity.</title>
        <authorList>
            <person name="Walker C.B."/>
            <person name="Stolyar S."/>
            <person name="Chivian D."/>
            <person name="Pinel N."/>
            <person name="Gabster J.A."/>
            <person name="Dehal P.S."/>
            <person name="He Z."/>
            <person name="Yang Z.K."/>
            <person name="Yen H.C."/>
            <person name="Zhou J."/>
            <person name="Wall J.D."/>
            <person name="Hazen T.C."/>
            <person name="Arkin A.P."/>
            <person name="Stahl D.A."/>
        </authorList>
    </citation>
    <scope>NUCLEOTIDE SEQUENCE [LARGE SCALE GENOMIC DNA]</scope>
    <source>
        <strain evidence="10">DP4</strain>
    </source>
</reference>
<feature type="domain" description="ABC transporter" evidence="7">
    <location>
        <begin position="28"/>
        <end position="264"/>
    </location>
</feature>
<name>A0A0H3A917_NITV4</name>
<dbReference type="InterPro" id="IPR046342">
    <property type="entry name" value="CBS_dom_sf"/>
</dbReference>
<proteinExistence type="inferred from homology"/>
<dbReference type="EMBL" id="CP000527">
    <property type="protein sequence ID" value="ABM27977.1"/>
    <property type="molecule type" value="Genomic_DNA"/>
</dbReference>
<feature type="domain" description="CBS" evidence="8">
    <location>
        <begin position="279"/>
        <end position="337"/>
    </location>
</feature>
<evidence type="ECO:0000256" key="6">
    <source>
        <dbReference type="PROSITE-ProRule" id="PRU00703"/>
    </source>
</evidence>
<dbReference type="Pfam" id="PF00005">
    <property type="entry name" value="ABC_tran"/>
    <property type="match status" value="1"/>
</dbReference>
<evidence type="ECO:0000313" key="10">
    <source>
        <dbReference type="Proteomes" id="UP000009173"/>
    </source>
</evidence>
<accession>A0A0H3A917</accession>
<dbReference type="Pfam" id="PF00571">
    <property type="entry name" value="CBS"/>
    <property type="match status" value="2"/>
</dbReference>
<evidence type="ECO:0000256" key="3">
    <source>
        <dbReference type="ARBA" id="ARBA00022741"/>
    </source>
</evidence>
<dbReference type="AlphaFoldDB" id="A0A0H3A917"/>
<dbReference type="GO" id="GO:0031460">
    <property type="term" value="P:glycine betaine transport"/>
    <property type="evidence" value="ECO:0007669"/>
    <property type="project" value="InterPro"/>
</dbReference>
<dbReference type="SUPFAM" id="SSF54631">
    <property type="entry name" value="CBS-domain pair"/>
    <property type="match status" value="1"/>
</dbReference>
<dbReference type="RefSeq" id="WP_010939574.1">
    <property type="nucleotide sequence ID" value="NC_008751.1"/>
</dbReference>
<evidence type="ECO:0000259" key="7">
    <source>
        <dbReference type="PROSITE" id="PS50893"/>
    </source>
</evidence>
<dbReference type="CDD" id="cd03294">
    <property type="entry name" value="ABC_Pro_Gly_Betaine"/>
    <property type="match status" value="1"/>
</dbReference>
<comment type="similarity">
    <text evidence="1">Belongs to the ABC transporter superfamily.</text>
</comment>
<dbReference type="PROSITE" id="PS51371">
    <property type="entry name" value="CBS"/>
    <property type="match status" value="2"/>
</dbReference>
<dbReference type="PANTHER" id="PTHR43869:SF1">
    <property type="entry name" value="GLYCINE BETAINE_PROLINE BETAINE TRANSPORT SYSTEM ATP-BINDING PROTEIN PROV"/>
    <property type="match status" value="1"/>
</dbReference>
<evidence type="ECO:0000256" key="2">
    <source>
        <dbReference type="ARBA" id="ARBA00022448"/>
    </source>
</evidence>
<sequence>MSKLSIRNLTKIFGPHPEKALGLLEQGLGKEEIHRRTSHAVGVDRASFDVEEGEIVVVMGLSGSGKSTLVRCLNRLIEPTAGTVTVDGRDVTSMPVDELRRLRQRSFGMVFQNFALFPHRTVLQNAAFGLEAMGVPRAERERQAMVSLERVGLAEWAASRPAQLSGGMQQRVGLARALSLDPDILLMDEAFSALDPLIRRDMQDELLRLQDDLQKTIVFISHDLDEALKLGDRIVLMRDGAVVQIGTPEDILTNPADDYVARFVGEADVTKVLTAGSVMKRSEAVAVLGIDGPRTALRKMRRNAIATLFVLDERHRLVGLITADDAARLAAEGVRELGSIVRRDIATVPPEAPATELISLMADLPHPLAVVDERGRLAGVIVRGLLLGALAERGGVA</sequence>
<dbReference type="InterPro" id="IPR003439">
    <property type="entry name" value="ABC_transporter-like_ATP-bd"/>
</dbReference>
<dbReference type="FunFam" id="3.40.50.300:FF:000201">
    <property type="entry name" value="Glycine betaine/L-proline ABC transporter ATP-binding protein"/>
    <property type="match status" value="1"/>
</dbReference>
<keyword evidence="2" id="KW-0813">Transport</keyword>
<evidence type="ECO:0000256" key="5">
    <source>
        <dbReference type="ARBA" id="ARBA00022970"/>
    </source>
</evidence>
<dbReference type="SUPFAM" id="SSF52540">
    <property type="entry name" value="P-loop containing nucleoside triphosphate hydrolases"/>
    <property type="match status" value="1"/>
</dbReference>
<gene>
    <name evidence="9" type="ordered locus">Dvul_0956</name>
</gene>
<dbReference type="HOGENOM" id="CLU_000604_2_2_7"/>
<dbReference type="SMART" id="SM00116">
    <property type="entry name" value="CBS"/>
    <property type="match status" value="2"/>
</dbReference>
<dbReference type="KEGG" id="dvl:Dvul_0956"/>
<dbReference type="GO" id="GO:0016020">
    <property type="term" value="C:membrane"/>
    <property type="evidence" value="ECO:0007669"/>
    <property type="project" value="InterPro"/>
</dbReference>
<dbReference type="InterPro" id="IPR017871">
    <property type="entry name" value="ABC_transporter-like_CS"/>
</dbReference>